<dbReference type="NCBIfam" id="NF007429">
    <property type="entry name" value="PRK09974.1"/>
    <property type="match status" value="1"/>
</dbReference>
<name>A0A2U8P1V8_9BRAD</name>
<protein>
    <submittedName>
        <fullName evidence="1">Type II toxin-antitoxin system PrlF family antitoxin</fullName>
    </submittedName>
</protein>
<evidence type="ECO:0000313" key="1">
    <source>
        <dbReference type="EMBL" id="AWL91683.1"/>
    </source>
</evidence>
<reference evidence="1 2" key="1">
    <citation type="journal article" date="2014" name="Int. J. Syst. Evol. Microbiol.">
        <title>Bradyrhizobium ottawaense sp. nov., a symbiotic nitrogen fixing bacterium from root nodules of soybeans in Canada.</title>
        <authorList>
            <person name="Yu X."/>
            <person name="Cloutier S."/>
            <person name="Tambong J.T."/>
            <person name="Bromfield E.S."/>
        </authorList>
    </citation>
    <scope>NUCLEOTIDE SEQUENCE [LARGE SCALE GENOMIC DNA]</scope>
    <source>
        <strain evidence="1 2">OO99</strain>
    </source>
</reference>
<sequence length="120" mass="12620">MTTQGAAMAKTAEILEIPATITDRGQTTVPAAIRKMLALGKRDQVVFRGLADGTVVIAKKQLSADHGDPVIGTFLAFLARDMGSEPARIRPVPKSLVARGKGLVKGVKVDLDAALPEDDT</sequence>
<dbReference type="OrthoDB" id="9809003at2"/>
<dbReference type="InterPro" id="IPR031848">
    <property type="entry name" value="PrlF_antitoxin"/>
</dbReference>
<reference evidence="1 2" key="2">
    <citation type="journal article" date="2017" name="Syst. Appl. Microbiol.">
        <title>Soybeans inoculated with root zone soils of Canadian native legumes harbour diverse and novel Bradyrhizobium spp. that possess agricultural potential.</title>
        <authorList>
            <person name="Bromfield E.S.P."/>
            <person name="Cloutier S."/>
            <person name="Tambong J.T."/>
            <person name="Tran Thi T.V."/>
        </authorList>
    </citation>
    <scope>NUCLEOTIDE SEQUENCE [LARGE SCALE GENOMIC DNA]</scope>
    <source>
        <strain evidence="1 2">OO99</strain>
    </source>
</reference>
<dbReference type="GO" id="GO:0001558">
    <property type="term" value="P:regulation of cell growth"/>
    <property type="evidence" value="ECO:0007669"/>
    <property type="project" value="InterPro"/>
</dbReference>
<organism evidence="1 2">
    <name type="scientific">Bradyrhizobium ottawaense</name>
    <dbReference type="NCBI Taxonomy" id="931866"/>
    <lineage>
        <taxon>Bacteria</taxon>
        <taxon>Pseudomonadati</taxon>
        <taxon>Pseudomonadota</taxon>
        <taxon>Alphaproteobacteria</taxon>
        <taxon>Hyphomicrobiales</taxon>
        <taxon>Nitrobacteraceae</taxon>
        <taxon>Bradyrhizobium</taxon>
    </lineage>
</organism>
<dbReference type="Pfam" id="PF15937">
    <property type="entry name" value="PrlF_antitoxin"/>
    <property type="match status" value="1"/>
</dbReference>
<accession>A0A2U8P1V8</accession>
<dbReference type="GO" id="GO:0097351">
    <property type="term" value="F:toxin sequestering activity"/>
    <property type="evidence" value="ECO:0007669"/>
    <property type="project" value="InterPro"/>
</dbReference>
<dbReference type="KEGG" id="bot:CIT37_05125"/>
<dbReference type="InterPro" id="IPR037914">
    <property type="entry name" value="SpoVT-AbrB_sf"/>
</dbReference>
<evidence type="ECO:0000313" key="2">
    <source>
        <dbReference type="Proteomes" id="UP000215703"/>
    </source>
</evidence>
<dbReference type="SUPFAM" id="SSF89447">
    <property type="entry name" value="AbrB/MazE/MraZ-like"/>
    <property type="match status" value="1"/>
</dbReference>
<proteinExistence type="predicted"/>
<gene>
    <name evidence="1" type="ORF">CIT37_05125</name>
</gene>
<dbReference type="Gene3D" id="2.10.260.10">
    <property type="match status" value="1"/>
</dbReference>
<dbReference type="AlphaFoldDB" id="A0A2U8P1V8"/>
<dbReference type="EMBL" id="CP029425">
    <property type="protein sequence ID" value="AWL91683.1"/>
    <property type="molecule type" value="Genomic_DNA"/>
</dbReference>
<dbReference type="Proteomes" id="UP000215703">
    <property type="component" value="Chromosome"/>
</dbReference>
<dbReference type="GO" id="GO:0003700">
    <property type="term" value="F:DNA-binding transcription factor activity"/>
    <property type="evidence" value="ECO:0007669"/>
    <property type="project" value="InterPro"/>
</dbReference>